<dbReference type="STRING" id="870435.A0A0C3IEA3"/>
<keyword evidence="2" id="KW-1185">Reference proteome</keyword>
<organism evidence="1 2">
    <name type="scientific">Pisolithus tinctorius Marx 270</name>
    <dbReference type="NCBI Taxonomy" id="870435"/>
    <lineage>
        <taxon>Eukaryota</taxon>
        <taxon>Fungi</taxon>
        <taxon>Dikarya</taxon>
        <taxon>Basidiomycota</taxon>
        <taxon>Agaricomycotina</taxon>
        <taxon>Agaricomycetes</taxon>
        <taxon>Agaricomycetidae</taxon>
        <taxon>Boletales</taxon>
        <taxon>Sclerodermatineae</taxon>
        <taxon>Pisolithaceae</taxon>
        <taxon>Pisolithus</taxon>
    </lineage>
</organism>
<evidence type="ECO:0000313" key="2">
    <source>
        <dbReference type="Proteomes" id="UP000054217"/>
    </source>
</evidence>
<dbReference type="Gene3D" id="3.50.50.60">
    <property type="entry name" value="FAD/NAD(P)-binding domain"/>
    <property type="match status" value="1"/>
</dbReference>
<evidence type="ECO:0000313" key="1">
    <source>
        <dbReference type="EMBL" id="KIN95352.1"/>
    </source>
</evidence>
<dbReference type="OrthoDB" id="66881at2759"/>
<dbReference type="Proteomes" id="UP000054217">
    <property type="component" value="Unassembled WGS sequence"/>
</dbReference>
<dbReference type="InterPro" id="IPR036188">
    <property type="entry name" value="FAD/NAD-bd_sf"/>
</dbReference>
<protein>
    <submittedName>
        <fullName evidence="1">Uncharacterized protein</fullName>
    </submittedName>
</protein>
<name>A0A0C3IEA3_PISTI</name>
<reference evidence="2" key="2">
    <citation type="submission" date="2015-01" db="EMBL/GenBank/DDBJ databases">
        <title>Evolutionary Origins and Diversification of the Mycorrhizal Mutualists.</title>
        <authorList>
            <consortium name="DOE Joint Genome Institute"/>
            <consortium name="Mycorrhizal Genomics Consortium"/>
            <person name="Kohler A."/>
            <person name="Kuo A."/>
            <person name="Nagy L.G."/>
            <person name="Floudas D."/>
            <person name="Copeland A."/>
            <person name="Barry K.W."/>
            <person name="Cichocki N."/>
            <person name="Veneault-Fourrey C."/>
            <person name="LaButti K."/>
            <person name="Lindquist E.A."/>
            <person name="Lipzen A."/>
            <person name="Lundell T."/>
            <person name="Morin E."/>
            <person name="Murat C."/>
            <person name="Riley R."/>
            <person name="Ohm R."/>
            <person name="Sun H."/>
            <person name="Tunlid A."/>
            <person name="Henrissat B."/>
            <person name="Grigoriev I.V."/>
            <person name="Hibbett D.S."/>
            <person name="Martin F."/>
        </authorList>
    </citation>
    <scope>NUCLEOTIDE SEQUENCE [LARGE SCALE GENOMIC DNA]</scope>
    <source>
        <strain evidence="2">Marx 270</strain>
    </source>
</reference>
<dbReference type="EMBL" id="KN832069">
    <property type="protein sequence ID" value="KIN95352.1"/>
    <property type="molecule type" value="Genomic_DNA"/>
</dbReference>
<reference evidence="1 2" key="1">
    <citation type="submission" date="2014-04" db="EMBL/GenBank/DDBJ databases">
        <authorList>
            <consortium name="DOE Joint Genome Institute"/>
            <person name="Kuo A."/>
            <person name="Kohler A."/>
            <person name="Costa M.D."/>
            <person name="Nagy L.G."/>
            <person name="Floudas D."/>
            <person name="Copeland A."/>
            <person name="Barry K.W."/>
            <person name="Cichocki N."/>
            <person name="Veneault-Fourrey C."/>
            <person name="LaButti K."/>
            <person name="Lindquist E.A."/>
            <person name="Lipzen A."/>
            <person name="Lundell T."/>
            <person name="Morin E."/>
            <person name="Murat C."/>
            <person name="Sun H."/>
            <person name="Tunlid A."/>
            <person name="Henrissat B."/>
            <person name="Grigoriev I.V."/>
            <person name="Hibbett D.S."/>
            <person name="Martin F."/>
            <person name="Nordberg H.P."/>
            <person name="Cantor M.N."/>
            <person name="Hua S.X."/>
        </authorList>
    </citation>
    <scope>NUCLEOTIDE SEQUENCE [LARGE SCALE GENOMIC DNA]</scope>
    <source>
        <strain evidence="1 2">Marx 270</strain>
    </source>
</reference>
<feature type="non-terminal residue" evidence="1">
    <location>
        <position position="177"/>
    </location>
</feature>
<gene>
    <name evidence="1" type="ORF">M404DRAFT_1007489</name>
</gene>
<dbReference type="HOGENOM" id="CLU_1521402_0_0_1"/>
<dbReference type="AlphaFoldDB" id="A0A0C3IEA3"/>
<dbReference type="SUPFAM" id="SSF51905">
    <property type="entry name" value="FAD/NAD(P)-binding domain"/>
    <property type="match status" value="1"/>
</dbReference>
<sequence>MVGFRQLACSLLGYLFFRLSPPGCYHDFKRDVSKSAGRDSRGVGYSSIRATQGRRGNMVRSVSLLVMTTTPNSIHWMLDGRLPDPFPPSPPKLPETPLYPLLHADTPVPIMTYPHLPFPPSTSLFPSHEYIERYHQDYVTHYDLWPYIKFNHSVLSSSWVGAPHAGHGEIVIEDHNG</sequence>
<accession>A0A0C3IEA3</accession>
<proteinExistence type="predicted"/>
<dbReference type="InParanoid" id="A0A0C3IEA3"/>